<evidence type="ECO:0000256" key="2">
    <source>
        <dbReference type="ARBA" id="ARBA00022980"/>
    </source>
</evidence>
<dbReference type="GeneID" id="67268160"/>
<accession>A0A891T7E5</accession>
<protein>
    <submittedName>
        <fullName evidence="5">Ribosomal protein L16</fullName>
    </submittedName>
</protein>
<dbReference type="InterPro" id="IPR036920">
    <property type="entry name" value="Ribosomal_uL16_sf"/>
</dbReference>
<dbReference type="InterPro" id="IPR016180">
    <property type="entry name" value="Ribosomal_uL16_dom"/>
</dbReference>
<dbReference type="PROSITE" id="PS00701">
    <property type="entry name" value="RIBOSOMAL_L16_2"/>
    <property type="match status" value="1"/>
</dbReference>
<name>A0A891T7E5_9FLOR</name>
<dbReference type="CDD" id="cd01433">
    <property type="entry name" value="Ribosomal_L16_L10e"/>
    <property type="match status" value="1"/>
</dbReference>
<dbReference type="Gene3D" id="3.90.1170.10">
    <property type="entry name" value="Ribosomal protein L10e/L16"/>
    <property type="match status" value="1"/>
</dbReference>
<gene>
    <name evidence="5" type="primary">rpl16</name>
    <name evidence="5" type="ORF">Poly.lanc.mt_003</name>
</gene>
<geneLocation type="mitochondrion" evidence="5"/>
<keyword evidence="5" id="KW-0496">Mitochondrion</keyword>
<keyword evidence="2 4" id="KW-0689">Ribosomal protein</keyword>
<dbReference type="InterPro" id="IPR020798">
    <property type="entry name" value="Ribosomal_uL16_CS"/>
</dbReference>
<dbReference type="PANTHER" id="PTHR12220:SF13">
    <property type="entry name" value="LARGE RIBOSOMAL SUBUNIT PROTEIN UL16M"/>
    <property type="match status" value="1"/>
</dbReference>
<evidence type="ECO:0000256" key="4">
    <source>
        <dbReference type="RuleBase" id="RU004413"/>
    </source>
</evidence>
<dbReference type="SUPFAM" id="SSF54686">
    <property type="entry name" value="Ribosomal protein L16p/L10e"/>
    <property type="match status" value="1"/>
</dbReference>
<comment type="similarity">
    <text evidence="1 4">Belongs to the universal ribosomal protein uL16 family.</text>
</comment>
<dbReference type="PRINTS" id="PR00060">
    <property type="entry name" value="RIBOSOMALL16"/>
</dbReference>
<dbReference type="RefSeq" id="YP_010164459.1">
    <property type="nucleotide sequence ID" value="NC_057487.1"/>
</dbReference>
<evidence type="ECO:0000256" key="1">
    <source>
        <dbReference type="ARBA" id="ARBA00008931"/>
    </source>
</evidence>
<dbReference type="GO" id="GO:0019843">
    <property type="term" value="F:rRNA binding"/>
    <property type="evidence" value="ECO:0007669"/>
    <property type="project" value="InterPro"/>
</dbReference>
<dbReference type="PANTHER" id="PTHR12220">
    <property type="entry name" value="50S/60S RIBOSOMAL PROTEIN L16"/>
    <property type="match status" value="1"/>
</dbReference>
<dbReference type="GO" id="GO:0032543">
    <property type="term" value="P:mitochondrial translation"/>
    <property type="evidence" value="ECO:0007669"/>
    <property type="project" value="TreeGrafter"/>
</dbReference>
<dbReference type="GO" id="GO:0005762">
    <property type="term" value="C:mitochondrial large ribosomal subunit"/>
    <property type="evidence" value="ECO:0007669"/>
    <property type="project" value="TreeGrafter"/>
</dbReference>
<dbReference type="GO" id="GO:0003735">
    <property type="term" value="F:structural constituent of ribosome"/>
    <property type="evidence" value="ECO:0007669"/>
    <property type="project" value="InterPro"/>
</dbReference>
<organism evidence="5">
    <name type="scientific">Polyopes lancifolius</name>
    <dbReference type="NCBI Taxonomy" id="194517"/>
    <lineage>
        <taxon>Eukaryota</taxon>
        <taxon>Rhodophyta</taxon>
        <taxon>Florideophyceae</taxon>
        <taxon>Rhodymeniophycidae</taxon>
        <taxon>Halymeniales</taxon>
        <taxon>Halymeniaceae</taxon>
        <taxon>Polyopes</taxon>
    </lineage>
</organism>
<evidence type="ECO:0000313" key="5">
    <source>
        <dbReference type="EMBL" id="QRM91054.1"/>
    </source>
</evidence>
<sequence length="137" mass="15923">MQVTKKTHNKYSYKSGLPNHILRFGKFGIKVASFNRISEKQLKAIEWSLIRKLKEVSNNKKTFKLWNLALLNLNLTKISLESRMGKGKGAVYSKAVFLKPGMILFEFDNVSYQQLLEVFTFIKKKLPLKVVLITKWD</sequence>
<dbReference type="EMBL" id="MW292567">
    <property type="protein sequence ID" value="QRM91054.1"/>
    <property type="molecule type" value="Genomic_DNA"/>
</dbReference>
<keyword evidence="3 4" id="KW-0687">Ribonucleoprotein</keyword>
<evidence type="ECO:0000256" key="3">
    <source>
        <dbReference type="ARBA" id="ARBA00023274"/>
    </source>
</evidence>
<dbReference type="InterPro" id="IPR047873">
    <property type="entry name" value="Ribosomal_uL16"/>
</dbReference>
<dbReference type="InterPro" id="IPR000114">
    <property type="entry name" value="Ribosomal_uL16_bact-type"/>
</dbReference>
<dbReference type="AlphaFoldDB" id="A0A891T7E5"/>
<proteinExistence type="inferred from homology"/>
<dbReference type="Pfam" id="PF00252">
    <property type="entry name" value="Ribosomal_L16"/>
    <property type="match status" value="1"/>
</dbReference>
<reference evidence="5" key="1">
    <citation type="submission" date="2020-11" db="EMBL/GenBank/DDBJ databases">
        <title>Complete mitochondrial genome of Polyopes lancifolius and comparison with related species in Halymeniales (Rhodophyta).</title>
        <authorList>
            <person name="Kim S.Y."/>
        </authorList>
    </citation>
    <scope>NUCLEOTIDE SEQUENCE</scope>
</reference>